<dbReference type="GO" id="GO:0005975">
    <property type="term" value="P:carbohydrate metabolic process"/>
    <property type="evidence" value="ECO:0007669"/>
    <property type="project" value="InterPro"/>
</dbReference>
<dbReference type="InterPro" id="IPR017853">
    <property type="entry name" value="GH"/>
</dbReference>
<dbReference type="SUPFAM" id="SSF49785">
    <property type="entry name" value="Galactose-binding domain-like"/>
    <property type="match status" value="1"/>
</dbReference>
<keyword evidence="9" id="KW-1185">Reference proteome</keyword>
<evidence type="ECO:0000256" key="3">
    <source>
        <dbReference type="ARBA" id="ARBA00023295"/>
    </source>
</evidence>
<evidence type="ECO:0000313" key="8">
    <source>
        <dbReference type="EMBL" id="POH75203.1"/>
    </source>
</evidence>
<accession>A0A2S4A147</accession>
<evidence type="ECO:0000256" key="1">
    <source>
        <dbReference type="ARBA" id="ARBA00006285"/>
    </source>
</evidence>
<feature type="domain" description="F5/8 type C" evidence="7">
    <location>
        <begin position="827"/>
        <end position="988"/>
    </location>
</feature>
<feature type="transmembrane region" description="Helical" evidence="6">
    <location>
        <begin position="1213"/>
        <end position="1231"/>
    </location>
</feature>
<dbReference type="PROSITE" id="PS50022">
    <property type="entry name" value="FA58C_3"/>
    <property type="match status" value="1"/>
</dbReference>
<dbReference type="InterPro" id="IPR008979">
    <property type="entry name" value="Galactose-bd-like_sf"/>
</dbReference>
<proteinExistence type="inferred from homology"/>
<feature type="transmembrane region" description="Helical" evidence="6">
    <location>
        <begin position="71"/>
        <end position="90"/>
    </location>
</feature>
<dbReference type="EMBL" id="PPXC01000001">
    <property type="protein sequence ID" value="POH75203.1"/>
    <property type="molecule type" value="Genomic_DNA"/>
</dbReference>
<comment type="similarity">
    <text evidence="1">Belongs to the glycosyl hydrolase 20 family.</text>
</comment>
<dbReference type="SUPFAM" id="SSF51445">
    <property type="entry name" value="(Trans)glycosidases"/>
    <property type="match status" value="1"/>
</dbReference>
<keyword evidence="6" id="KW-0472">Membrane</keyword>
<evidence type="ECO:0000256" key="2">
    <source>
        <dbReference type="ARBA" id="ARBA00022801"/>
    </source>
</evidence>
<dbReference type="InterPro" id="IPR015882">
    <property type="entry name" value="HEX_bac_N"/>
</dbReference>
<dbReference type="Pfam" id="PF00754">
    <property type="entry name" value="F5_F8_type_C"/>
    <property type="match status" value="1"/>
</dbReference>
<dbReference type="Proteomes" id="UP000237061">
    <property type="component" value="Unassembled WGS sequence"/>
</dbReference>
<reference evidence="8 9" key="1">
    <citation type="submission" date="2018-01" db="EMBL/GenBank/DDBJ databases">
        <title>Arthrobacter sp. nov., from glaciers in China.</title>
        <authorList>
            <person name="Liu Q."/>
            <person name="Xin Y.-H."/>
        </authorList>
    </citation>
    <scope>NUCLEOTIDE SEQUENCE [LARGE SCALE GENOMIC DNA]</scope>
    <source>
        <strain evidence="8 9">HLT2-12-2</strain>
    </source>
</reference>
<dbReference type="AlphaFoldDB" id="A0A2S4A147"/>
<feature type="active site" description="Proton donor" evidence="4">
    <location>
        <position position="386"/>
    </location>
</feature>
<evidence type="ECO:0000313" key="9">
    <source>
        <dbReference type="Proteomes" id="UP000237061"/>
    </source>
</evidence>
<keyword evidence="3" id="KW-0326">Glycosidase</keyword>
<dbReference type="GO" id="GO:0004563">
    <property type="term" value="F:beta-N-acetylhexosaminidase activity"/>
    <property type="evidence" value="ECO:0007669"/>
    <property type="project" value="InterPro"/>
</dbReference>
<dbReference type="InterPro" id="IPR025705">
    <property type="entry name" value="Beta_hexosaminidase_sua/sub"/>
</dbReference>
<dbReference type="SUPFAM" id="SSF55545">
    <property type="entry name" value="beta-N-acetylhexosaminidase-like domain"/>
    <property type="match status" value="1"/>
</dbReference>
<gene>
    <name evidence="8" type="ORF">CVS27_00905</name>
</gene>
<dbReference type="InterPro" id="IPR000421">
    <property type="entry name" value="FA58C"/>
</dbReference>
<dbReference type="InterPro" id="IPR015883">
    <property type="entry name" value="Glyco_hydro_20_cat"/>
</dbReference>
<dbReference type="InterPro" id="IPR052764">
    <property type="entry name" value="GH20_Enzymes"/>
</dbReference>
<dbReference type="PANTHER" id="PTHR43678:SF1">
    <property type="entry name" value="BETA-N-ACETYLHEXOSAMINIDASE"/>
    <property type="match status" value="1"/>
</dbReference>
<dbReference type="PANTHER" id="PTHR43678">
    <property type="entry name" value="PUTATIVE (AFU_ORTHOLOGUE AFUA_2G00640)-RELATED"/>
    <property type="match status" value="1"/>
</dbReference>
<dbReference type="PROSITE" id="PS50231">
    <property type="entry name" value="RICIN_B_LECTIN"/>
    <property type="match status" value="1"/>
</dbReference>
<dbReference type="PRINTS" id="PR00738">
    <property type="entry name" value="GLHYDRLASE20"/>
</dbReference>
<dbReference type="Gene3D" id="2.60.120.260">
    <property type="entry name" value="Galactose-binding domain-like"/>
    <property type="match status" value="1"/>
</dbReference>
<sequence>MFENVRMPRNEIGNIWIFANETRNIAHVAHSLCAPSHHVVVSFTAWRCCPPRPFQLSRGDMKIRHRTGRRAVVAALTAAALTLASAAVALPGANAVVAPALAPAVLAVAAPSGAVPLTPAGAPQTIPGLTTWTSATGQFTLGAGAKVIGADATLTGELAAQLTAVLGRTVTTGTTGAIAGDIEVAVDANRSAALGEEGYELTVGNTIKVTGAKAAGAFYGAQTILQLLTQGNTVNKGSSIDVPQYAERGVGLCACQMNISMESLERTMKDMAYNKLNQLWLETKLKSDAYPKANFWSYYTKAEAAQIAAWAKKYHIELVLEVNSPGHMRPWLYNYPELQLVNNGGNKKENQLDISKPEAFTMVTKLADEYAAAFPDQPYWHMGGDEYMMGDSYANYPQFAAFVAANPAIFPAGSGPGDVFIWFMNKVNAHVKAQGKKLRIWNDGVPASSTIPLDKDIVVEHWYNAGGTPKPQALLDAGHDVQNSAQALYFNRPGAYNVNLNNLWNSGWTPKTFDGGTTVTDVPGKGKVIGAKLTAWPDDTAAATESMVEEQLFATTRFLAQATWGGPKPTADFAKFSTLTNNLGRVPGYDSYDRTPVGNGGYTLSTAGKSVNVSGAGVSVATAAGETWMLEATTDHYYKLTASNGKCLAMAGGVLWLGAPMQQDLAPSLSDCTTANRNVNNLQKWEVIKVGNGYKIRNAITQMPLSVNAAGALTQQAADVLAASVFTLTGEVSTTVTAPARAVAGSPATITVAVDNRTATNITAAVVTPAPLAGWTISPASFPVGDVAAGTAKTATFTATPSAGTAFGNFTVSASTTYKVGAESRVSNSSASGLLTCSAAPLRPVGAVVDNFNNAGGEITPGSNAIDGNPNTFWGTAWTPSNAPLPHTIKVDLGKEMSICAINALPRQGTSSGAINGRIKDYEIYVSNTAAEVGTKVASGTFANVSTMQTVLLAAPAKGQFVTVKALSEQSGQPWTSLAELTVDAADSTVVPTTAPATTAPATTAPATTAPATTAPATTAPATTAPATTAPATTAPATTAPATTAPATTAPATTAPATTAPATTAPATTAPATTAPATTAPATTAPATTAPPASVEADDVQQGQALTFTGSGFLPGEKVSGTVHSDPVDLGVSVADASGNVSFTWNVPANFAVGEHTVTLSGETSKRVVEAVFTVLASAAATTVTGGATSSTAATSSDSAKDGLANTGTSATALWGGAALMALLGAVVLMSNRRRAGMHK</sequence>
<name>A0A2S4A147_ARTGL</name>
<dbReference type="Pfam" id="PF02838">
    <property type="entry name" value="Glyco_hydro_20b"/>
    <property type="match status" value="1"/>
</dbReference>
<dbReference type="CDD" id="cd23386">
    <property type="entry name" value="beta-trefoil_Ricin_LNBase"/>
    <property type="match status" value="1"/>
</dbReference>
<dbReference type="Gene3D" id="3.30.379.10">
    <property type="entry name" value="Chitobiase/beta-hexosaminidase domain 2-like"/>
    <property type="match status" value="1"/>
</dbReference>
<comment type="caution">
    <text evidence="8">The sequence shown here is derived from an EMBL/GenBank/DDBJ whole genome shotgun (WGS) entry which is preliminary data.</text>
</comment>
<evidence type="ECO:0000256" key="5">
    <source>
        <dbReference type="SAM" id="MobiDB-lite"/>
    </source>
</evidence>
<feature type="region of interest" description="Disordered" evidence="5">
    <location>
        <begin position="994"/>
        <end position="1098"/>
    </location>
</feature>
<evidence type="ECO:0000256" key="4">
    <source>
        <dbReference type="PIRSR" id="PIRSR625705-1"/>
    </source>
</evidence>
<dbReference type="Pfam" id="PF00728">
    <property type="entry name" value="Glyco_hydro_20"/>
    <property type="match status" value="1"/>
</dbReference>
<dbReference type="InterPro" id="IPR029018">
    <property type="entry name" value="Hex-like_dom2"/>
</dbReference>
<dbReference type="Gene3D" id="3.20.20.80">
    <property type="entry name" value="Glycosidases"/>
    <property type="match status" value="1"/>
</dbReference>
<keyword evidence="2" id="KW-0378">Hydrolase</keyword>
<dbReference type="Gene3D" id="2.80.10.50">
    <property type="match status" value="1"/>
</dbReference>
<keyword evidence="6" id="KW-0812">Transmembrane</keyword>
<evidence type="ECO:0000256" key="6">
    <source>
        <dbReference type="SAM" id="Phobius"/>
    </source>
</evidence>
<protein>
    <recommendedName>
        <fullName evidence="7">F5/8 type C domain-containing protein</fullName>
    </recommendedName>
</protein>
<evidence type="ECO:0000259" key="7">
    <source>
        <dbReference type="PROSITE" id="PS50022"/>
    </source>
</evidence>
<organism evidence="8 9">
    <name type="scientific">Arthrobacter glacialis</name>
    <dbReference type="NCBI Taxonomy" id="1664"/>
    <lineage>
        <taxon>Bacteria</taxon>
        <taxon>Bacillati</taxon>
        <taxon>Actinomycetota</taxon>
        <taxon>Actinomycetes</taxon>
        <taxon>Micrococcales</taxon>
        <taxon>Micrococcaceae</taxon>
        <taxon>Arthrobacter</taxon>
    </lineage>
</organism>
<keyword evidence="6" id="KW-1133">Transmembrane helix</keyword>
<feature type="compositionally biased region" description="Low complexity" evidence="5">
    <location>
        <begin position="994"/>
        <end position="1093"/>
    </location>
</feature>